<dbReference type="OrthoDB" id="441812at2759"/>
<dbReference type="PANTHER" id="PTHR13271">
    <property type="entry name" value="UNCHARACTERIZED PUTATIVE METHYLTRANSFERASE"/>
    <property type="match status" value="1"/>
</dbReference>
<organism evidence="2 3">
    <name type="scientific">Ophiocordyceps australis</name>
    <dbReference type="NCBI Taxonomy" id="1399860"/>
    <lineage>
        <taxon>Eukaryota</taxon>
        <taxon>Fungi</taxon>
        <taxon>Dikarya</taxon>
        <taxon>Ascomycota</taxon>
        <taxon>Pezizomycotina</taxon>
        <taxon>Sordariomycetes</taxon>
        <taxon>Hypocreomycetidae</taxon>
        <taxon>Hypocreales</taxon>
        <taxon>Ophiocordycipitaceae</taxon>
        <taxon>Ophiocordyceps</taxon>
    </lineage>
</organism>
<dbReference type="InterPro" id="IPR050600">
    <property type="entry name" value="SETD3_SETD6_MTase"/>
</dbReference>
<dbReference type="SUPFAM" id="SSF82199">
    <property type="entry name" value="SET domain"/>
    <property type="match status" value="1"/>
</dbReference>
<dbReference type="PANTHER" id="PTHR13271:SF137">
    <property type="entry name" value="SET DOMAIN-CONTAINING PROTEIN"/>
    <property type="match status" value="1"/>
</dbReference>
<feature type="domain" description="SET" evidence="1">
    <location>
        <begin position="14"/>
        <end position="223"/>
    </location>
</feature>
<dbReference type="GO" id="GO:0016279">
    <property type="term" value="F:protein-lysine N-methyltransferase activity"/>
    <property type="evidence" value="ECO:0007669"/>
    <property type="project" value="UniProtKB-ARBA"/>
</dbReference>
<dbReference type="PROSITE" id="PS50280">
    <property type="entry name" value="SET"/>
    <property type="match status" value="1"/>
</dbReference>
<gene>
    <name evidence="2" type="ORF">CDD81_1484</name>
</gene>
<dbReference type="InterPro" id="IPR046341">
    <property type="entry name" value="SET_dom_sf"/>
</dbReference>
<name>A0A2C5YAM5_9HYPO</name>
<proteinExistence type="predicted"/>
<sequence>MDAVGNLVRSADEKGVQIMGVAPAFFPGRGLGIMATNDMDEGHVIMTIPTLAIRSLHTTCQEISSKLCPSISLHGLLAAEFALDDAKSADWASLVPQWKHFETSMPCLWPRELQKCLPAEAKRLLAKQCSNFDNDWDKFKKAFAHHCRQDYLYAWLLIGTRAFYYETPTTMALPKHDRLALLPVADFLNHADSGCVFRCSSESYTITTERPYRKGDEIYLSYGDHSNDYLLVEYGFLLGENKWDKVCLDDIILPKLSAEQKRELSDNGPQWQSYIDGEEDVEGTLAKAAKLLLVLLQEYLDSVEEMRMRIRALQIGQECQKDLLEKRWEQMEVMIKEAMATTWFAV</sequence>
<evidence type="ECO:0000313" key="3">
    <source>
        <dbReference type="Proteomes" id="UP000226192"/>
    </source>
</evidence>
<dbReference type="InterPro" id="IPR001214">
    <property type="entry name" value="SET_dom"/>
</dbReference>
<protein>
    <recommendedName>
        <fullName evidence="1">SET domain-containing protein</fullName>
    </recommendedName>
</protein>
<evidence type="ECO:0000259" key="1">
    <source>
        <dbReference type="PROSITE" id="PS50280"/>
    </source>
</evidence>
<dbReference type="EMBL" id="NJET01000014">
    <property type="protein sequence ID" value="PHH65757.1"/>
    <property type="molecule type" value="Genomic_DNA"/>
</dbReference>
<dbReference type="STRING" id="1399860.A0A2C5YAM5"/>
<dbReference type="Proteomes" id="UP000226192">
    <property type="component" value="Unassembled WGS sequence"/>
</dbReference>
<keyword evidence="3" id="KW-1185">Reference proteome</keyword>
<accession>A0A2C5YAM5</accession>
<dbReference type="AlphaFoldDB" id="A0A2C5YAM5"/>
<reference evidence="2 3" key="1">
    <citation type="submission" date="2017-06" db="EMBL/GenBank/DDBJ databases">
        <title>Ant-infecting Ophiocordyceps genomes reveal a high diversity of potential behavioral manipulation genes and a possible major role for enterotoxins.</title>
        <authorList>
            <person name="De Bekker C."/>
            <person name="Evans H.C."/>
            <person name="Brachmann A."/>
            <person name="Hughes D.P."/>
        </authorList>
    </citation>
    <scope>NUCLEOTIDE SEQUENCE [LARGE SCALE GENOMIC DNA]</scope>
    <source>
        <strain evidence="2 3">Map64</strain>
    </source>
</reference>
<evidence type="ECO:0000313" key="2">
    <source>
        <dbReference type="EMBL" id="PHH65757.1"/>
    </source>
</evidence>
<comment type="caution">
    <text evidence="2">The sequence shown here is derived from an EMBL/GenBank/DDBJ whole genome shotgun (WGS) entry which is preliminary data.</text>
</comment>
<dbReference type="Gene3D" id="3.90.1410.10">
    <property type="entry name" value="set domain protein methyltransferase, domain 1"/>
    <property type="match status" value="1"/>
</dbReference>
<dbReference type="Pfam" id="PF00856">
    <property type="entry name" value="SET"/>
    <property type="match status" value="1"/>
</dbReference>